<proteinExistence type="predicted"/>
<dbReference type="Proteomes" id="UP000014760">
    <property type="component" value="Unassembled WGS sequence"/>
</dbReference>
<dbReference type="AlphaFoldDB" id="R7TLU6"/>
<accession>R7TLU6</accession>
<organism evidence="2">
    <name type="scientific">Capitella teleta</name>
    <name type="common">Polychaete worm</name>
    <dbReference type="NCBI Taxonomy" id="283909"/>
    <lineage>
        <taxon>Eukaryota</taxon>
        <taxon>Metazoa</taxon>
        <taxon>Spiralia</taxon>
        <taxon>Lophotrochozoa</taxon>
        <taxon>Annelida</taxon>
        <taxon>Polychaeta</taxon>
        <taxon>Sedentaria</taxon>
        <taxon>Scolecida</taxon>
        <taxon>Capitellidae</taxon>
        <taxon>Capitella</taxon>
    </lineage>
</organism>
<protein>
    <recommendedName>
        <fullName evidence="5">VWFC domain-containing protein</fullName>
    </recommendedName>
</protein>
<evidence type="ECO:0000256" key="1">
    <source>
        <dbReference type="SAM" id="SignalP"/>
    </source>
</evidence>
<feature type="signal peptide" evidence="1">
    <location>
        <begin position="1"/>
        <end position="18"/>
    </location>
</feature>
<sequence>MLFVVAFLLGAFSASSSALEVEICSRDTCQSKLRKPCPVPNELLSGERHHLTTGGLDCFCFCGLQEGVNCESDAECDVNTRCMYETHVHPEFTKPACVSRCSMMTCMPEHRCEMTDGQPKCIPIDFKCSQKLKTPVIAIQDPQQEDDLVTKTFQNDCFRVMENKKLELKGSDFRWVHIME</sequence>
<gene>
    <name evidence="2" type="ORF">CAPTEDRAFT_226158</name>
</gene>
<reference evidence="3" key="3">
    <citation type="submission" date="2015-06" db="UniProtKB">
        <authorList>
            <consortium name="EnsemblMetazoa"/>
        </authorList>
    </citation>
    <scope>IDENTIFICATION</scope>
</reference>
<evidence type="ECO:0008006" key="5">
    <source>
        <dbReference type="Google" id="ProtNLM"/>
    </source>
</evidence>
<dbReference type="EMBL" id="AMQN01012119">
    <property type="status" value="NOT_ANNOTATED_CDS"/>
    <property type="molecule type" value="Genomic_DNA"/>
</dbReference>
<feature type="chain" id="PRO_5008787128" description="VWFC domain-containing protein" evidence="1">
    <location>
        <begin position="19"/>
        <end position="180"/>
    </location>
</feature>
<reference evidence="4" key="1">
    <citation type="submission" date="2012-12" db="EMBL/GenBank/DDBJ databases">
        <authorList>
            <person name="Hellsten U."/>
            <person name="Grimwood J."/>
            <person name="Chapman J.A."/>
            <person name="Shapiro H."/>
            <person name="Aerts A."/>
            <person name="Otillar R.P."/>
            <person name="Terry A.Y."/>
            <person name="Boore J.L."/>
            <person name="Simakov O."/>
            <person name="Marletaz F."/>
            <person name="Cho S.-J."/>
            <person name="Edsinger-Gonzales E."/>
            <person name="Havlak P."/>
            <person name="Kuo D.-H."/>
            <person name="Larsson T."/>
            <person name="Lv J."/>
            <person name="Arendt D."/>
            <person name="Savage R."/>
            <person name="Osoegawa K."/>
            <person name="de Jong P."/>
            <person name="Lindberg D.R."/>
            <person name="Seaver E.C."/>
            <person name="Weisblat D.A."/>
            <person name="Putnam N.H."/>
            <person name="Grigoriev I.V."/>
            <person name="Rokhsar D.S."/>
        </authorList>
    </citation>
    <scope>NUCLEOTIDE SEQUENCE</scope>
    <source>
        <strain evidence="4">I ESC-2004</strain>
    </source>
</reference>
<dbReference type="EMBL" id="KB309310">
    <property type="protein sequence ID" value="ELT94788.1"/>
    <property type="molecule type" value="Genomic_DNA"/>
</dbReference>
<keyword evidence="4" id="KW-1185">Reference proteome</keyword>
<reference evidence="2 4" key="2">
    <citation type="journal article" date="2013" name="Nature">
        <title>Insights into bilaterian evolution from three spiralian genomes.</title>
        <authorList>
            <person name="Simakov O."/>
            <person name="Marletaz F."/>
            <person name="Cho S.J."/>
            <person name="Edsinger-Gonzales E."/>
            <person name="Havlak P."/>
            <person name="Hellsten U."/>
            <person name="Kuo D.H."/>
            <person name="Larsson T."/>
            <person name="Lv J."/>
            <person name="Arendt D."/>
            <person name="Savage R."/>
            <person name="Osoegawa K."/>
            <person name="de Jong P."/>
            <person name="Grimwood J."/>
            <person name="Chapman J.A."/>
            <person name="Shapiro H."/>
            <person name="Aerts A."/>
            <person name="Otillar R.P."/>
            <person name="Terry A.Y."/>
            <person name="Boore J.L."/>
            <person name="Grigoriev I.V."/>
            <person name="Lindberg D.R."/>
            <person name="Seaver E.C."/>
            <person name="Weisblat D.A."/>
            <person name="Putnam N.H."/>
            <person name="Rokhsar D.S."/>
        </authorList>
    </citation>
    <scope>NUCLEOTIDE SEQUENCE</scope>
    <source>
        <strain evidence="2 4">I ESC-2004</strain>
    </source>
</reference>
<dbReference type="HOGENOM" id="CLU_1497639_0_0_1"/>
<keyword evidence="1" id="KW-0732">Signal</keyword>
<evidence type="ECO:0000313" key="3">
    <source>
        <dbReference type="EnsemblMetazoa" id="CapteP226158"/>
    </source>
</evidence>
<name>R7TLU6_CAPTE</name>
<evidence type="ECO:0000313" key="4">
    <source>
        <dbReference type="Proteomes" id="UP000014760"/>
    </source>
</evidence>
<dbReference type="EnsemblMetazoa" id="CapteT226158">
    <property type="protein sequence ID" value="CapteP226158"/>
    <property type="gene ID" value="CapteG226158"/>
</dbReference>
<evidence type="ECO:0000313" key="2">
    <source>
        <dbReference type="EMBL" id="ELT94788.1"/>
    </source>
</evidence>